<feature type="region of interest" description="Disordered" evidence="15">
    <location>
        <begin position="556"/>
        <end position="588"/>
    </location>
</feature>
<evidence type="ECO:0000256" key="3">
    <source>
        <dbReference type="ARBA" id="ARBA00012314"/>
    </source>
</evidence>
<evidence type="ECO:0000313" key="17">
    <source>
        <dbReference type="EMBL" id="EGS20306.1"/>
    </source>
</evidence>
<dbReference type="InterPro" id="IPR024708">
    <property type="entry name" value="Catalase_AS"/>
</dbReference>
<dbReference type="GO" id="GO:0006979">
    <property type="term" value="P:response to oxidative stress"/>
    <property type="evidence" value="ECO:0007669"/>
    <property type="project" value="InterPro"/>
</dbReference>
<dbReference type="Gene3D" id="3.40.50.880">
    <property type="match status" value="1"/>
</dbReference>
<dbReference type="GeneID" id="18256170"/>
<evidence type="ECO:0000256" key="8">
    <source>
        <dbReference type="ARBA" id="ARBA00023004"/>
    </source>
</evidence>
<evidence type="ECO:0000256" key="15">
    <source>
        <dbReference type="SAM" id="MobiDB-lite"/>
    </source>
</evidence>
<evidence type="ECO:0000256" key="10">
    <source>
        <dbReference type="PIRNR" id="PIRNR038927"/>
    </source>
</evidence>
<evidence type="ECO:0000256" key="4">
    <source>
        <dbReference type="ARBA" id="ARBA00022559"/>
    </source>
</evidence>
<evidence type="ECO:0000256" key="12">
    <source>
        <dbReference type="PIRSR" id="PIRSR038927-2"/>
    </source>
</evidence>
<dbReference type="Gene3D" id="1.20.1370.20">
    <property type="match status" value="1"/>
</dbReference>
<dbReference type="PROSITE" id="PS00438">
    <property type="entry name" value="CATALASE_2"/>
    <property type="match status" value="1"/>
</dbReference>
<feature type="active site" evidence="11">
    <location>
        <position position="203"/>
    </location>
</feature>
<evidence type="ECO:0000256" key="13">
    <source>
        <dbReference type="RuleBase" id="RU000498"/>
    </source>
</evidence>
<keyword evidence="18" id="KW-1185">Reference proteome</keyword>
<dbReference type="InterPro" id="IPR011614">
    <property type="entry name" value="Catalase_core"/>
</dbReference>
<keyword evidence="9 10" id="KW-0376">Hydrogen peroxide</keyword>
<dbReference type="HOGENOM" id="CLU_010645_3_0_1"/>
<dbReference type="GO" id="GO:0005829">
    <property type="term" value="C:cytosol"/>
    <property type="evidence" value="ECO:0007669"/>
    <property type="project" value="TreeGrafter"/>
</dbReference>
<gene>
    <name evidence="17" type="ORF">CTHT_0021320</name>
</gene>
<dbReference type="PANTHER" id="PTHR42821">
    <property type="entry name" value="CATALASE"/>
    <property type="match status" value="1"/>
</dbReference>
<name>G0S8D1_CHATD</name>
<dbReference type="AlphaFoldDB" id="G0S8D1"/>
<keyword evidence="4 10" id="KW-0575">Peroxidase</keyword>
<evidence type="ECO:0000256" key="9">
    <source>
        <dbReference type="ARBA" id="ARBA00023324"/>
    </source>
</evidence>
<dbReference type="PeroxiBase" id="14257">
    <property type="entry name" value="CtheKat01"/>
</dbReference>
<sequence length="776" mass="86846">MKPLATNMQQGTLPRNFLSMNLKDGRYKQKPREKFNRPMAGIMSDTMERAKQAVLGPRESDKLHDLAKVTKDISPDHRLTTDYGVKQTTHDDWLKVASSDKTGPLLLEDPLGREKIMRFDHERIPERVVHARGSGAFGKFKLLEPIPELTMAGVLTDTSRETPVFVRFSTVLGSRGSADTVRDVRGFATKFYTKEGNWDIVGNNIPVFFIQDAIKFPDVIHAGKPEPHNEVPQAQSAHNNFWDFQFNHTEATHMFMWTMSDRAIPRSFRMMQGFGVNTFTLINSKGERHFAKFHWTPELGVHSLVWDEALKISGQDPDFHRKDLWEAIANGVYPKWKFGIQVIPEADENKFDFDILDATKVWPEDLVPVRYIGEMELNRNPDEFFTQVEQIAFCTSHVVPGIGFSDDPLLQGRNFSYFDTQISRLGVNFQELPINRPVCPVMNFNRDGALRHTITRGTVNYWPNRYGAVPPATLDEGGYLEYAERVAGIKARMRSAKFKDHFSQAQLFYNSLSPIEKAHLTNALAFELDHCEDPLVYSRMAQRLADIDFSLAKEVHSRIGGDPPSETNRRPNHGKKAPNLSQFDFPPSNPTIASRRVAILVGDGYDHYAFSSAYAALTTAQAVPLVVGTKRSRLRAANDAGSTEPHHHLEGLRSTLVDALFIPGGTESIATLACSGRALHWIREAFGHLKVIGATGEAVSLVQSAIGLPEVKVSGGGEVVECLGVVTVREVTAGSLKEAVDLVKGGDGFMERFFEGVAAHRCWERESQGLSIRIAY</sequence>
<dbReference type="SMART" id="SM01060">
    <property type="entry name" value="Catalase"/>
    <property type="match status" value="1"/>
</dbReference>
<comment type="function">
    <text evidence="14">Catalyzes the degradation of hydrogen peroxide (H(2)O(2)) generated by peroxisomal oxidases to water and oxygen, thereby protecting cells from the toxic effects of hydrogen peroxide.</text>
</comment>
<evidence type="ECO:0000256" key="2">
    <source>
        <dbReference type="ARBA" id="ARBA00005329"/>
    </source>
</evidence>
<dbReference type="InterPro" id="IPR020835">
    <property type="entry name" value="Catalase_sf"/>
</dbReference>
<dbReference type="InterPro" id="IPR002226">
    <property type="entry name" value="Catalase_haem_BS"/>
</dbReference>
<evidence type="ECO:0000256" key="5">
    <source>
        <dbReference type="ARBA" id="ARBA00022617"/>
    </source>
</evidence>
<evidence type="ECO:0000259" key="16">
    <source>
        <dbReference type="SMART" id="SM01060"/>
    </source>
</evidence>
<dbReference type="InterPro" id="IPR024712">
    <property type="entry name" value="Catalase_clade2"/>
</dbReference>
<comment type="cofactor">
    <cofactor evidence="1 10 12">
        <name>heme</name>
        <dbReference type="ChEBI" id="CHEBI:30413"/>
    </cofactor>
</comment>
<dbReference type="GO" id="GO:0020037">
    <property type="term" value="F:heme binding"/>
    <property type="evidence" value="ECO:0007669"/>
    <property type="project" value="UniProtKB-UniRule"/>
</dbReference>
<comment type="similarity">
    <text evidence="2 10 13">Belongs to the catalase family.</text>
</comment>
<evidence type="ECO:0000256" key="7">
    <source>
        <dbReference type="ARBA" id="ARBA00023002"/>
    </source>
</evidence>
<dbReference type="eggNOG" id="KOG0047">
    <property type="taxonomic scope" value="Eukaryota"/>
</dbReference>
<dbReference type="Pfam" id="PF06628">
    <property type="entry name" value="Catalase-rel"/>
    <property type="match status" value="1"/>
</dbReference>
<dbReference type="PROSITE" id="PS00437">
    <property type="entry name" value="CATALASE_1"/>
    <property type="match status" value="1"/>
</dbReference>
<keyword evidence="5 10" id="KW-0349">Heme</keyword>
<dbReference type="GO" id="GO:0042744">
    <property type="term" value="P:hydrogen peroxide catabolic process"/>
    <property type="evidence" value="ECO:0007669"/>
    <property type="project" value="UniProtKB-UniRule"/>
</dbReference>
<dbReference type="Gene3D" id="2.40.180.10">
    <property type="entry name" value="Catalase core domain"/>
    <property type="match status" value="1"/>
</dbReference>
<protein>
    <recommendedName>
        <fullName evidence="3 10">Catalase</fullName>
        <ecNumber evidence="3 10">1.11.1.6</ecNumber>
    </recommendedName>
</protein>
<evidence type="ECO:0000313" key="18">
    <source>
        <dbReference type="Proteomes" id="UP000008066"/>
    </source>
</evidence>
<dbReference type="KEGG" id="cthr:CTHT_0021320"/>
<dbReference type="Pfam" id="PF00199">
    <property type="entry name" value="Catalase"/>
    <property type="match status" value="1"/>
</dbReference>
<dbReference type="GO" id="GO:0004096">
    <property type="term" value="F:catalase activity"/>
    <property type="evidence" value="ECO:0007669"/>
    <property type="project" value="UniProtKB-UniRule"/>
</dbReference>
<dbReference type="CDD" id="cd03132">
    <property type="entry name" value="GATase1_catalase"/>
    <property type="match status" value="1"/>
</dbReference>
<comment type="catalytic activity">
    <reaction evidence="10 13">
        <text>2 H2O2 = O2 + 2 H2O</text>
        <dbReference type="Rhea" id="RHEA:20309"/>
        <dbReference type="ChEBI" id="CHEBI:15377"/>
        <dbReference type="ChEBI" id="CHEBI:15379"/>
        <dbReference type="ChEBI" id="CHEBI:16240"/>
        <dbReference type="EC" id="1.11.1.6"/>
    </reaction>
</comment>
<reference evidence="17 18" key="1">
    <citation type="journal article" date="2011" name="Cell">
        <title>Insight into structure and assembly of the nuclear pore complex by utilizing the genome of a eukaryotic thermophile.</title>
        <authorList>
            <person name="Amlacher S."/>
            <person name="Sarges P."/>
            <person name="Flemming D."/>
            <person name="van Noort V."/>
            <person name="Kunze R."/>
            <person name="Devos D.P."/>
            <person name="Arumugam M."/>
            <person name="Bork P."/>
            <person name="Hurt E."/>
        </authorList>
    </citation>
    <scope>NUCLEOTIDE SEQUENCE [LARGE SCALE GENOMIC DNA]</scope>
    <source>
        <strain evidence="18">DSM 1495 / CBS 144.50 / IMI 039719</strain>
    </source>
</reference>
<dbReference type="Proteomes" id="UP000008066">
    <property type="component" value="Unassembled WGS sequence"/>
</dbReference>
<dbReference type="OMA" id="WQMSDRA"/>
<dbReference type="InterPro" id="IPR010582">
    <property type="entry name" value="Catalase_immune_responsive"/>
</dbReference>
<dbReference type="EC" id="1.11.1.6" evidence="3 10"/>
<dbReference type="InterPro" id="IPR018028">
    <property type="entry name" value="Catalase"/>
</dbReference>
<evidence type="ECO:0000256" key="1">
    <source>
        <dbReference type="ARBA" id="ARBA00001971"/>
    </source>
</evidence>
<keyword evidence="8 10" id="KW-0408">Iron</keyword>
<evidence type="ECO:0000256" key="11">
    <source>
        <dbReference type="PIRSR" id="PIRSR038927-1"/>
    </source>
</evidence>
<comment type="function">
    <text evidence="10">Occurs in almost all aerobically respiring organisms and serves to protect cells from the toxic effects of hydrogen peroxide.</text>
</comment>
<dbReference type="SUPFAM" id="SSF52317">
    <property type="entry name" value="Class I glutamine amidotransferase-like"/>
    <property type="match status" value="1"/>
</dbReference>
<feature type="active site" evidence="11">
    <location>
        <position position="130"/>
    </location>
</feature>
<dbReference type="InterPro" id="IPR041399">
    <property type="entry name" value="Catalase_large_C"/>
</dbReference>
<feature type="binding site" description="axial binding residue" evidence="12">
    <location>
        <position position="417"/>
    </location>
    <ligand>
        <name>heme</name>
        <dbReference type="ChEBI" id="CHEBI:30413"/>
    </ligand>
    <ligandPart>
        <name>Fe</name>
        <dbReference type="ChEBI" id="CHEBI:18248"/>
    </ligandPart>
</feature>
<dbReference type="PANTHER" id="PTHR42821:SF1">
    <property type="entry name" value="CATALASE-B"/>
    <property type="match status" value="1"/>
</dbReference>
<proteinExistence type="inferred from homology"/>
<organism evidence="18">
    <name type="scientific">Chaetomium thermophilum (strain DSM 1495 / CBS 144.50 / IMI 039719)</name>
    <name type="common">Thermochaetoides thermophila</name>
    <dbReference type="NCBI Taxonomy" id="759272"/>
    <lineage>
        <taxon>Eukaryota</taxon>
        <taxon>Fungi</taxon>
        <taxon>Dikarya</taxon>
        <taxon>Ascomycota</taxon>
        <taxon>Pezizomycotina</taxon>
        <taxon>Sordariomycetes</taxon>
        <taxon>Sordariomycetidae</taxon>
        <taxon>Sordariales</taxon>
        <taxon>Chaetomiaceae</taxon>
        <taxon>Thermochaetoides</taxon>
    </lineage>
</organism>
<dbReference type="InterPro" id="IPR029062">
    <property type="entry name" value="Class_I_gatase-like"/>
</dbReference>
<accession>G0S8D1</accession>
<evidence type="ECO:0000256" key="14">
    <source>
        <dbReference type="RuleBase" id="RU004142"/>
    </source>
</evidence>
<evidence type="ECO:0000256" key="6">
    <source>
        <dbReference type="ARBA" id="ARBA00022723"/>
    </source>
</evidence>
<dbReference type="GO" id="GO:0046872">
    <property type="term" value="F:metal ion binding"/>
    <property type="evidence" value="ECO:0007669"/>
    <property type="project" value="UniProtKB-KW"/>
</dbReference>
<dbReference type="Pfam" id="PF01965">
    <property type="entry name" value="DJ-1_PfpI"/>
    <property type="match status" value="1"/>
</dbReference>
<dbReference type="STRING" id="759272.G0S8D1"/>
<keyword evidence="7 10" id="KW-0560">Oxidoreductase</keyword>
<dbReference type="FunFam" id="2.40.180.10:FF:000003">
    <property type="entry name" value="Catalase"/>
    <property type="match status" value="1"/>
</dbReference>
<dbReference type="EMBL" id="GL988041">
    <property type="protein sequence ID" value="EGS20306.1"/>
    <property type="molecule type" value="Genomic_DNA"/>
</dbReference>
<dbReference type="PROSITE" id="PS51402">
    <property type="entry name" value="CATALASE_3"/>
    <property type="match status" value="1"/>
</dbReference>
<dbReference type="InterPro" id="IPR043156">
    <property type="entry name" value="Catalase_clade2_helical"/>
</dbReference>
<dbReference type="PRINTS" id="PR00067">
    <property type="entry name" value="CATALASE"/>
</dbReference>
<dbReference type="RefSeq" id="XP_006692602.1">
    <property type="nucleotide sequence ID" value="XM_006692539.1"/>
</dbReference>
<dbReference type="SUPFAM" id="SSF56634">
    <property type="entry name" value="Heme-dependent catalase-like"/>
    <property type="match status" value="1"/>
</dbReference>
<dbReference type="OrthoDB" id="6880011at2759"/>
<dbReference type="InterPro" id="IPR002818">
    <property type="entry name" value="DJ-1/PfpI"/>
</dbReference>
<dbReference type="PIRSF" id="PIRSF038927">
    <property type="entry name" value="Catalase_clade2"/>
    <property type="match status" value="1"/>
</dbReference>
<keyword evidence="6 10" id="KW-0479">Metal-binding</keyword>
<feature type="domain" description="Catalase core" evidence="16">
    <location>
        <begin position="80"/>
        <end position="470"/>
    </location>
</feature>